<evidence type="ECO:0000256" key="2">
    <source>
        <dbReference type="ARBA" id="ARBA00007092"/>
    </source>
</evidence>
<protein>
    <submittedName>
        <fullName evidence="10">Exodeoxyribonuclease III</fullName>
        <ecNumber evidence="10">3.1.11.2</ecNumber>
    </submittedName>
</protein>
<feature type="site" description="Important for catalytic activity" evidence="8">
    <location>
        <position position="218"/>
    </location>
</feature>
<dbReference type="Gene3D" id="3.60.10.10">
    <property type="entry name" value="Endonuclease/exonuclease/phosphatase"/>
    <property type="match status" value="1"/>
</dbReference>
<comment type="similarity">
    <text evidence="2">Belongs to the DNA repair enzymes AP/ExoA family.</text>
</comment>
<dbReference type="InterPro" id="IPR020847">
    <property type="entry name" value="AP_endonuclease_F1_BS"/>
</dbReference>
<evidence type="ECO:0000256" key="5">
    <source>
        <dbReference type="ARBA" id="ARBA00022842"/>
    </source>
</evidence>
<dbReference type="PROSITE" id="PS00726">
    <property type="entry name" value="AP_NUCLEASE_F1_1"/>
    <property type="match status" value="1"/>
</dbReference>
<dbReference type="GO" id="GO:0003906">
    <property type="term" value="F:DNA-(apurinic or apyrimidinic site) endonuclease activity"/>
    <property type="evidence" value="ECO:0007669"/>
    <property type="project" value="TreeGrafter"/>
</dbReference>
<dbReference type="eggNOG" id="COG0708">
    <property type="taxonomic scope" value="Bacteria"/>
</dbReference>
<evidence type="ECO:0000256" key="4">
    <source>
        <dbReference type="ARBA" id="ARBA00022801"/>
    </source>
</evidence>
<dbReference type="GO" id="GO:0003677">
    <property type="term" value="F:DNA binding"/>
    <property type="evidence" value="ECO:0007669"/>
    <property type="project" value="InterPro"/>
</dbReference>
<feature type="domain" description="Endonuclease/exonuclease/phosphatase" evidence="9">
    <location>
        <begin position="6"/>
        <end position="244"/>
    </location>
</feature>
<feature type="site" description="Transition state stabilizer" evidence="8">
    <location>
        <position position="148"/>
    </location>
</feature>
<dbReference type="PANTHER" id="PTHR22748">
    <property type="entry name" value="AP ENDONUCLEASE"/>
    <property type="match status" value="1"/>
</dbReference>
<dbReference type="InterPro" id="IPR036691">
    <property type="entry name" value="Endo/exonu/phosph_ase_sf"/>
</dbReference>
<feature type="binding site" evidence="7">
    <location>
        <position position="244"/>
    </location>
    <ligand>
        <name>Mg(2+)</name>
        <dbReference type="ChEBI" id="CHEBI:18420"/>
        <label>1</label>
    </ligand>
</feature>
<dbReference type="InterPro" id="IPR005135">
    <property type="entry name" value="Endo/exonuclease/phosphatase"/>
</dbReference>
<evidence type="ECO:0000259" key="9">
    <source>
        <dbReference type="Pfam" id="PF03372"/>
    </source>
</evidence>
<dbReference type="PANTHER" id="PTHR22748:SF6">
    <property type="entry name" value="DNA-(APURINIC OR APYRIMIDINIC SITE) ENDONUCLEASE"/>
    <property type="match status" value="1"/>
</dbReference>
<dbReference type="CDD" id="cd09087">
    <property type="entry name" value="Ape1-like_AP-endo"/>
    <property type="match status" value="1"/>
</dbReference>
<dbReference type="SUPFAM" id="SSF56219">
    <property type="entry name" value="DNase I-like"/>
    <property type="match status" value="1"/>
</dbReference>
<dbReference type="NCBIfam" id="TIGR00633">
    <property type="entry name" value="xth"/>
    <property type="match status" value="1"/>
</dbReference>
<reference evidence="10" key="1">
    <citation type="submission" date="2009-09" db="EMBL/GenBank/DDBJ databases">
        <authorList>
            <person name="Weinstock G."/>
            <person name="Sodergren E."/>
            <person name="Clifton S."/>
            <person name="Fulton L."/>
            <person name="Fulton B."/>
            <person name="Courtney L."/>
            <person name="Fronick C."/>
            <person name="Harrison M."/>
            <person name="Strong C."/>
            <person name="Farmer C."/>
            <person name="Delahaunty K."/>
            <person name="Markovic C."/>
            <person name="Hall O."/>
            <person name="Minx P."/>
            <person name="Tomlinson C."/>
            <person name="Mitreva M."/>
            <person name="Nelson J."/>
            <person name="Hou S."/>
            <person name="Wollam A."/>
            <person name="Pepin K.H."/>
            <person name="Johnson M."/>
            <person name="Bhonagiri V."/>
            <person name="Nash W.E."/>
            <person name="Warren W."/>
            <person name="Chinwalla A."/>
            <person name="Mardis E.R."/>
            <person name="Wilson R.K."/>
        </authorList>
    </citation>
    <scope>NUCLEOTIDE SEQUENCE [LARGE SCALE GENOMIC DNA]</scope>
    <source>
        <strain evidence="10">DSM 20544</strain>
    </source>
</reference>
<evidence type="ECO:0000256" key="3">
    <source>
        <dbReference type="ARBA" id="ARBA00022723"/>
    </source>
</evidence>
<dbReference type="GO" id="GO:0008081">
    <property type="term" value="F:phosphoric diester hydrolase activity"/>
    <property type="evidence" value="ECO:0007669"/>
    <property type="project" value="TreeGrafter"/>
</dbReference>
<dbReference type="GO" id="GO:0046872">
    <property type="term" value="F:metal ion binding"/>
    <property type="evidence" value="ECO:0007669"/>
    <property type="project" value="UniProtKB-KW"/>
</dbReference>
<dbReference type="FunFam" id="3.60.10.10:FF:000034">
    <property type="entry name" value="Exodeoxyribonuclease III"/>
    <property type="match status" value="1"/>
</dbReference>
<comment type="cofactor">
    <cofactor evidence="7">
        <name>Mg(2+)</name>
        <dbReference type="ChEBI" id="CHEBI:18420"/>
    </cofactor>
    <cofactor evidence="7">
        <name>Mn(2+)</name>
        <dbReference type="ChEBI" id="CHEBI:29035"/>
    </cofactor>
    <text evidence="7">Probably binds two magnesium or manganese ions per subunit.</text>
</comment>
<feature type="binding site" evidence="7">
    <location>
        <position position="9"/>
    </location>
    <ligand>
        <name>Mg(2+)</name>
        <dbReference type="ChEBI" id="CHEBI:18420"/>
        <label>1</label>
    </ligand>
</feature>
<dbReference type="EMBL" id="ABWK02000020">
    <property type="protein sequence ID" value="EEX68228.1"/>
    <property type="molecule type" value="Genomic_DNA"/>
</dbReference>
<dbReference type="GO" id="GO:0008311">
    <property type="term" value="F:double-stranded DNA 3'-5' DNA exonuclease activity"/>
    <property type="evidence" value="ECO:0007669"/>
    <property type="project" value="UniProtKB-EC"/>
</dbReference>
<name>C9KPS3_9FIRM</name>
<dbReference type="STRING" id="500635.MITSMUL_05231"/>
<comment type="cofactor">
    <cofactor evidence="1">
        <name>Mn(2+)</name>
        <dbReference type="ChEBI" id="CHEBI:29035"/>
    </cofactor>
</comment>
<feature type="binding site" evidence="7">
    <location>
        <position position="37"/>
    </location>
    <ligand>
        <name>Mg(2+)</name>
        <dbReference type="ChEBI" id="CHEBI:18420"/>
        <label>1</label>
    </ligand>
</feature>
<keyword evidence="7" id="KW-0464">Manganese</keyword>
<feature type="active site" description="Proton donor/acceptor" evidence="6">
    <location>
        <position position="146"/>
    </location>
</feature>
<feature type="binding site" evidence="7">
    <location>
        <position position="243"/>
    </location>
    <ligand>
        <name>Mg(2+)</name>
        <dbReference type="ChEBI" id="CHEBI:18420"/>
        <label>1</label>
    </ligand>
</feature>
<dbReference type="AlphaFoldDB" id="C9KPS3"/>
<evidence type="ECO:0000256" key="7">
    <source>
        <dbReference type="PIRSR" id="PIRSR604808-2"/>
    </source>
</evidence>
<keyword evidence="4 10" id="KW-0378">Hydrolase</keyword>
<keyword evidence="11" id="KW-1185">Reference proteome</keyword>
<feature type="site" description="Interaction with DNA substrate" evidence="8">
    <location>
        <position position="244"/>
    </location>
</feature>
<accession>C9KPS3</accession>
<dbReference type="Proteomes" id="UP000003671">
    <property type="component" value="Unassembled WGS sequence"/>
</dbReference>
<feature type="active site" evidence="6">
    <location>
        <position position="107"/>
    </location>
</feature>
<evidence type="ECO:0000313" key="10">
    <source>
        <dbReference type="EMBL" id="EEX68228.1"/>
    </source>
</evidence>
<dbReference type="InterPro" id="IPR004808">
    <property type="entry name" value="AP_endonuc_1"/>
</dbReference>
<keyword evidence="5 7" id="KW-0460">Magnesium</keyword>
<dbReference type="NCBIfam" id="TIGR00195">
    <property type="entry name" value="exoDNase_III"/>
    <property type="match status" value="1"/>
</dbReference>
<dbReference type="PROSITE" id="PS00728">
    <property type="entry name" value="AP_NUCLEASE_F1_3"/>
    <property type="match status" value="1"/>
</dbReference>
<keyword evidence="3 7" id="KW-0479">Metal-binding</keyword>
<dbReference type="PROSITE" id="PS51435">
    <property type="entry name" value="AP_NUCLEASE_F1_4"/>
    <property type="match status" value="1"/>
</dbReference>
<sequence>MAMKCISWNVNGLRACLKKGFMESFVKLDADVFALQETKMQPEQAILDLPGYRQYWNSAERKGYSGTAVFSRIEPLAVTYGLGIEEHDHEGRVITLEFPDCYFVTVYTPNSKRGLERLAYRMEWEDAFRAYLVALDAKKPVIVCGDLNVAHTEIDLKNPKTNHHNAGFTDEERGKFTELLDAGFIDTFRALYPDRTGIYTWWSYLRKARDTNAGWRIDYFVTSARLREKIADATIHNEVFGSDHCPVGLELRL</sequence>
<proteinExistence type="inferred from homology"/>
<evidence type="ECO:0000256" key="6">
    <source>
        <dbReference type="PIRSR" id="PIRSR604808-1"/>
    </source>
</evidence>
<evidence type="ECO:0000256" key="8">
    <source>
        <dbReference type="PIRSR" id="PIRSR604808-3"/>
    </source>
</evidence>
<dbReference type="InterPro" id="IPR020848">
    <property type="entry name" value="AP_endonuclease_F1_CS"/>
</dbReference>
<dbReference type="EC" id="3.1.11.2" evidence="10"/>
<organism evidence="10 11">
    <name type="scientific">Mitsuokella multacida DSM 20544</name>
    <dbReference type="NCBI Taxonomy" id="500635"/>
    <lineage>
        <taxon>Bacteria</taxon>
        <taxon>Bacillati</taxon>
        <taxon>Bacillota</taxon>
        <taxon>Negativicutes</taxon>
        <taxon>Selenomonadales</taxon>
        <taxon>Selenomonadaceae</taxon>
        <taxon>Mitsuokella</taxon>
    </lineage>
</organism>
<gene>
    <name evidence="10" type="primary">xth</name>
    <name evidence="10" type="ORF">MITSMUL_05231</name>
</gene>
<dbReference type="Pfam" id="PF03372">
    <property type="entry name" value="Exo_endo_phos"/>
    <property type="match status" value="1"/>
</dbReference>
<evidence type="ECO:0000256" key="1">
    <source>
        <dbReference type="ARBA" id="ARBA00001936"/>
    </source>
</evidence>
<dbReference type="HOGENOM" id="CLU_027539_1_3_9"/>
<feature type="binding site" evidence="7">
    <location>
        <position position="148"/>
    </location>
    <ligand>
        <name>Mg(2+)</name>
        <dbReference type="ChEBI" id="CHEBI:18420"/>
        <label>1</label>
    </ligand>
</feature>
<dbReference type="PATRIC" id="fig|500635.8.peg.1880"/>
<feature type="binding site" evidence="7">
    <location>
        <position position="146"/>
    </location>
    <ligand>
        <name>Mg(2+)</name>
        <dbReference type="ChEBI" id="CHEBI:18420"/>
        <label>1</label>
    </ligand>
</feature>
<feature type="active site" description="Proton acceptor" evidence="6">
    <location>
        <position position="244"/>
    </location>
</feature>
<comment type="caution">
    <text evidence="10">The sequence shown here is derived from an EMBL/GenBank/DDBJ whole genome shotgun (WGS) entry which is preliminary data.</text>
</comment>
<dbReference type="GO" id="GO:0006284">
    <property type="term" value="P:base-excision repair"/>
    <property type="evidence" value="ECO:0007669"/>
    <property type="project" value="TreeGrafter"/>
</dbReference>
<evidence type="ECO:0000313" key="11">
    <source>
        <dbReference type="Proteomes" id="UP000003671"/>
    </source>
</evidence>